<comment type="caution">
    <text evidence="1">The sequence shown here is derived from an EMBL/GenBank/DDBJ whole genome shotgun (WGS) entry which is preliminary data.</text>
</comment>
<evidence type="ECO:0000313" key="2">
    <source>
        <dbReference type="EMBL" id="MCH6266022.1"/>
    </source>
</evidence>
<proteinExistence type="predicted"/>
<dbReference type="EMBL" id="JAGYPE020000015">
    <property type="protein sequence ID" value="MCH6266022.1"/>
    <property type="molecule type" value="Genomic_DNA"/>
</dbReference>
<keyword evidence="3" id="KW-1185">Reference proteome</keyword>
<reference evidence="1" key="1">
    <citation type="submission" date="2021-05" db="EMBL/GenBank/DDBJ databases">
        <title>Novel Bacillus species.</title>
        <authorList>
            <person name="Liu G."/>
        </authorList>
    </citation>
    <scope>NUCLEOTIDE SEQUENCE</scope>
    <source>
        <strain evidence="1 3">FJAT-50051</strain>
    </source>
</reference>
<dbReference type="EMBL" id="JAGYPE010000004">
    <property type="protein sequence ID" value="MBS4184560.1"/>
    <property type="molecule type" value="Genomic_DNA"/>
</dbReference>
<dbReference type="Proteomes" id="UP000677265">
    <property type="component" value="Unassembled WGS sequence"/>
</dbReference>
<dbReference type="InterPro" id="IPR027417">
    <property type="entry name" value="P-loop_NTPase"/>
</dbReference>
<evidence type="ECO:0000313" key="1">
    <source>
        <dbReference type="EMBL" id="MBS4184560.1"/>
    </source>
</evidence>
<gene>
    <name evidence="2" type="ORF">KHB02_010860</name>
    <name evidence="1" type="ORF">KHB02_24485</name>
</gene>
<dbReference type="Gene3D" id="3.40.50.300">
    <property type="entry name" value="P-loop containing nucleotide triphosphate hydrolases"/>
    <property type="match status" value="1"/>
</dbReference>
<dbReference type="SUPFAM" id="SSF53795">
    <property type="entry name" value="PEP carboxykinase-like"/>
    <property type="match status" value="1"/>
</dbReference>
<dbReference type="RefSeq" id="WP_213144432.1">
    <property type="nucleotide sequence ID" value="NZ_JAGYPE020000015.1"/>
</dbReference>
<accession>A0A942T1J6</accession>
<sequence>MVNTTTKLIYKAFGLHIDSDIFLPELIQVPEFQQKIDVLIKKKDLTNLWIQSKKTHGDYVVKKDRVLFDIPNLAIFMIQGGNEIFFTPFVNSNEGEIRLFILGTCMGAILQQRRILPLHGSAIEIEGKAYAFIGDSGAGKSTLASAFLKSGFRLLTDDVIAISFSENDLLHVVPSYPQQKLWEESLNGFGIKEHNYLPLFSRETKYAVPVHSHFSSKEIPLAGIFELVINKEEEITVQPINRLEGLHKLFYHTYRNFMIEPFGLLQWHLNRSAQLINKIKFFQLSRPTTRFTPDELKTFVLNSLAKGF</sequence>
<name>A0A942T1J6_9BACI</name>
<evidence type="ECO:0000313" key="3">
    <source>
        <dbReference type="Proteomes" id="UP000677265"/>
    </source>
</evidence>
<dbReference type="AlphaFoldDB" id="A0A942T1J6"/>
<protein>
    <submittedName>
        <fullName evidence="1">Aldolase</fullName>
    </submittedName>
</protein>
<organism evidence="1">
    <name type="scientific">Neobacillus citreus</name>
    <dbReference type="NCBI Taxonomy" id="2833578"/>
    <lineage>
        <taxon>Bacteria</taxon>
        <taxon>Bacillati</taxon>
        <taxon>Bacillota</taxon>
        <taxon>Bacilli</taxon>
        <taxon>Bacillales</taxon>
        <taxon>Bacillaceae</taxon>
        <taxon>Neobacillus</taxon>
    </lineage>
</organism>